<reference evidence="1" key="1">
    <citation type="submission" date="2022-10" db="EMBL/GenBank/DDBJ databases">
        <title>Culturing micro-colonial fungi from biological soil crusts in the Mojave desert and describing Neophaeococcomyces mojavensis, and introducing the new genera and species Taxawa tesnikishii.</title>
        <authorList>
            <person name="Kurbessoian T."/>
            <person name="Stajich J.E."/>
        </authorList>
    </citation>
    <scope>NUCLEOTIDE SEQUENCE</scope>
    <source>
        <strain evidence="1">JES_112</strain>
    </source>
</reference>
<comment type="caution">
    <text evidence="1">The sequence shown here is derived from an EMBL/GenBank/DDBJ whole genome shotgun (WGS) entry which is preliminary data.</text>
</comment>
<dbReference type="Proteomes" id="UP001172386">
    <property type="component" value="Unassembled WGS sequence"/>
</dbReference>
<name>A0ACC3A3X9_9EURO</name>
<sequence length="215" mass="24645">MPRTATTYETSQSLESKWLVYNRIPDPANVASHLQFYLGRLIFCIGYGKNLKSHNDPFLLRIIQINHNLERIASPESYLVDTILAPFKQEAVRLHAEELGLFRELINDVRKEMREGKAKPCFAIMLLEDLEKFESTDDEGAYTVGTMFDAGSERLEELDRGCVDWMPEFEGLPELPTVRAVIKEILRWPLSPLEAYPISLQKTTSTTDTFYGPEL</sequence>
<accession>A0ACC3A3X9</accession>
<dbReference type="EMBL" id="JAPDRQ010000108">
    <property type="protein sequence ID" value="KAJ9654959.1"/>
    <property type="molecule type" value="Genomic_DNA"/>
</dbReference>
<protein>
    <submittedName>
        <fullName evidence="1">Uncharacterized protein</fullName>
    </submittedName>
</protein>
<keyword evidence="2" id="KW-1185">Reference proteome</keyword>
<proteinExistence type="predicted"/>
<gene>
    <name evidence="1" type="ORF">H2198_006073</name>
</gene>
<organism evidence="1 2">
    <name type="scientific">Neophaeococcomyces mojaviensis</name>
    <dbReference type="NCBI Taxonomy" id="3383035"/>
    <lineage>
        <taxon>Eukaryota</taxon>
        <taxon>Fungi</taxon>
        <taxon>Dikarya</taxon>
        <taxon>Ascomycota</taxon>
        <taxon>Pezizomycotina</taxon>
        <taxon>Eurotiomycetes</taxon>
        <taxon>Chaetothyriomycetidae</taxon>
        <taxon>Chaetothyriales</taxon>
        <taxon>Chaetothyriales incertae sedis</taxon>
        <taxon>Neophaeococcomyces</taxon>
    </lineage>
</organism>
<evidence type="ECO:0000313" key="1">
    <source>
        <dbReference type="EMBL" id="KAJ9654959.1"/>
    </source>
</evidence>
<evidence type="ECO:0000313" key="2">
    <source>
        <dbReference type="Proteomes" id="UP001172386"/>
    </source>
</evidence>